<proteinExistence type="inferred from homology"/>
<feature type="transmembrane region" description="Helical" evidence="8">
    <location>
        <begin position="309"/>
        <end position="332"/>
    </location>
</feature>
<keyword evidence="7 8" id="KW-0472">Membrane</keyword>
<evidence type="ECO:0000256" key="9">
    <source>
        <dbReference type="PIRNR" id="PIRNR002869"/>
    </source>
</evidence>
<keyword evidence="2 8" id="KW-1003">Cell membrane</keyword>
<dbReference type="NCBIfam" id="TIGR01695">
    <property type="entry name" value="murJ_mviN"/>
    <property type="match status" value="1"/>
</dbReference>
<feature type="transmembrane region" description="Helical" evidence="8">
    <location>
        <begin position="6"/>
        <end position="24"/>
    </location>
</feature>
<feature type="transmembrane region" description="Helical" evidence="8">
    <location>
        <begin position="473"/>
        <end position="499"/>
    </location>
</feature>
<comment type="subcellular location">
    <subcellularLocation>
        <location evidence="1 8">Cell membrane</location>
        <topology evidence="1 8">Multi-pass membrane protein</topology>
    </subcellularLocation>
</comment>
<feature type="transmembrane region" description="Helical" evidence="8">
    <location>
        <begin position="157"/>
        <end position="182"/>
    </location>
</feature>
<evidence type="ECO:0000256" key="6">
    <source>
        <dbReference type="ARBA" id="ARBA00022989"/>
    </source>
</evidence>
<feature type="transmembrane region" description="Helical" evidence="8">
    <location>
        <begin position="54"/>
        <end position="74"/>
    </location>
</feature>
<name>A0A1M6V831_9FIRM</name>
<comment type="similarity">
    <text evidence="8 9">Belongs to the MurJ/MviN family.</text>
</comment>
<feature type="transmembrane region" description="Helical" evidence="8">
    <location>
        <begin position="188"/>
        <end position="207"/>
    </location>
</feature>
<dbReference type="GO" id="GO:0009252">
    <property type="term" value="P:peptidoglycan biosynthetic process"/>
    <property type="evidence" value="ECO:0007669"/>
    <property type="project" value="UniProtKB-UniRule"/>
</dbReference>
<keyword evidence="4 8" id="KW-0133">Cell shape</keyword>
<protein>
    <recommendedName>
        <fullName evidence="8">Probable lipid II flippase MurJ</fullName>
    </recommendedName>
</protein>
<dbReference type="PANTHER" id="PTHR47019">
    <property type="entry name" value="LIPID II FLIPPASE MURJ"/>
    <property type="match status" value="1"/>
</dbReference>
<keyword evidence="8 9" id="KW-0961">Cell wall biogenesis/degradation</keyword>
<dbReference type="PIRSF" id="PIRSF002869">
    <property type="entry name" value="MviN"/>
    <property type="match status" value="1"/>
</dbReference>
<feature type="transmembrane region" description="Helical" evidence="8">
    <location>
        <begin position="410"/>
        <end position="428"/>
    </location>
</feature>
<organism evidence="10 11">
    <name type="scientific">Desulforamulus aeronauticus DSM 10349</name>
    <dbReference type="NCBI Taxonomy" id="1121421"/>
    <lineage>
        <taxon>Bacteria</taxon>
        <taxon>Bacillati</taxon>
        <taxon>Bacillota</taxon>
        <taxon>Clostridia</taxon>
        <taxon>Eubacteriales</taxon>
        <taxon>Peptococcaceae</taxon>
        <taxon>Desulforamulus</taxon>
    </lineage>
</organism>
<feature type="transmembrane region" description="Helical" evidence="8">
    <location>
        <begin position="124"/>
        <end position="145"/>
    </location>
</feature>
<keyword evidence="8 9" id="KW-0813">Transport</keyword>
<evidence type="ECO:0000256" key="2">
    <source>
        <dbReference type="ARBA" id="ARBA00022475"/>
    </source>
</evidence>
<sequence>MSTGKMIARATLVVAVINLLSRILGFVREQVIAYMFGATATTDAYVVAFNIPNAVFAIVIGALATVVVPVFSEYAAKGQKDEAWRLFNTVVTLVIIIFSLVTVAGFFAAPWLVKLTAPGLNAEVSILATRLTVIMLPILVFYGLSTVFQGLLNANQVFGIPALSVSITNITIIVSALTLGGMYGIDGLAAGTVLGFVLAAFMQIPKLRQVGFRYKFSIDWSHPGVKKVLYLVGPVAIGTSLNQIYLIIDRILASGLLEGSISALNYANRIILMPITFFVLAIGTAFYPTITTLAAQGKQQELAETVLRAIRMVILFALPAGIGLMVLSTPIIKLLFEHGQFTPQATEMTALALMFYSIGLVGQAANVILTRAFYAQQDTRTPVKLMAVTVAVNLAFSLLLLGPLKHGGLALANSIASLINTAMLTYFLNKKIPGMWNTNAVKFLLQTILATALMAVTAWGVNAVTAGFLMPLGTLGLAIQVGAAIGAGVLVLIIAIFTLKMEEASLVTLYAGKFLKRLRSSRG</sequence>
<dbReference type="Pfam" id="PF03023">
    <property type="entry name" value="MurJ"/>
    <property type="match status" value="1"/>
</dbReference>
<dbReference type="InterPro" id="IPR051050">
    <property type="entry name" value="Lipid_II_flippase_MurJ/MviN"/>
</dbReference>
<comment type="function">
    <text evidence="8 9">Involved in peptidoglycan biosynthesis. Transports lipid-linked peptidoglycan precursors from the inner to the outer leaflet of the cytoplasmic membrane.</text>
</comment>
<dbReference type="OrthoDB" id="9804143at2"/>
<feature type="transmembrane region" description="Helical" evidence="8">
    <location>
        <begin position="352"/>
        <end position="373"/>
    </location>
</feature>
<dbReference type="GO" id="GO:0015648">
    <property type="term" value="F:lipid-linked peptidoglycan transporter activity"/>
    <property type="evidence" value="ECO:0007669"/>
    <property type="project" value="UniProtKB-UniRule"/>
</dbReference>
<dbReference type="GO" id="GO:0008360">
    <property type="term" value="P:regulation of cell shape"/>
    <property type="evidence" value="ECO:0007669"/>
    <property type="project" value="UniProtKB-UniRule"/>
</dbReference>
<evidence type="ECO:0000256" key="8">
    <source>
        <dbReference type="HAMAP-Rule" id="MF_02078"/>
    </source>
</evidence>
<dbReference type="Proteomes" id="UP000183997">
    <property type="component" value="Unassembled WGS sequence"/>
</dbReference>
<dbReference type="UniPathway" id="UPA00219"/>
<evidence type="ECO:0000313" key="11">
    <source>
        <dbReference type="Proteomes" id="UP000183997"/>
    </source>
</evidence>
<dbReference type="PANTHER" id="PTHR47019:SF1">
    <property type="entry name" value="LIPID II FLIPPASE MURJ"/>
    <property type="match status" value="1"/>
</dbReference>
<keyword evidence="3 8" id="KW-0812">Transmembrane</keyword>
<feature type="transmembrane region" description="Helical" evidence="8">
    <location>
        <begin position="228"/>
        <end position="248"/>
    </location>
</feature>
<keyword evidence="6 8" id="KW-1133">Transmembrane helix</keyword>
<dbReference type="CDD" id="cd13123">
    <property type="entry name" value="MATE_MurJ_like"/>
    <property type="match status" value="1"/>
</dbReference>
<dbReference type="STRING" id="1121421.SAMN02745123_03094"/>
<accession>A0A1M6V831</accession>
<feature type="transmembrane region" description="Helical" evidence="8">
    <location>
        <begin position="86"/>
        <end position="112"/>
    </location>
</feature>
<feature type="transmembrane region" description="Helical" evidence="8">
    <location>
        <begin position="268"/>
        <end position="288"/>
    </location>
</feature>
<evidence type="ECO:0000256" key="5">
    <source>
        <dbReference type="ARBA" id="ARBA00022984"/>
    </source>
</evidence>
<dbReference type="EMBL" id="FRAR01000023">
    <property type="protein sequence ID" value="SHK77476.1"/>
    <property type="molecule type" value="Genomic_DNA"/>
</dbReference>
<feature type="transmembrane region" description="Helical" evidence="8">
    <location>
        <begin position="385"/>
        <end position="404"/>
    </location>
</feature>
<dbReference type="GO" id="GO:0071555">
    <property type="term" value="P:cell wall organization"/>
    <property type="evidence" value="ECO:0007669"/>
    <property type="project" value="UniProtKB-UniRule"/>
</dbReference>
<evidence type="ECO:0000313" key="10">
    <source>
        <dbReference type="EMBL" id="SHK77476.1"/>
    </source>
</evidence>
<dbReference type="GO" id="GO:0034204">
    <property type="term" value="P:lipid translocation"/>
    <property type="evidence" value="ECO:0007669"/>
    <property type="project" value="TreeGrafter"/>
</dbReference>
<keyword evidence="5 8" id="KW-0573">Peptidoglycan synthesis</keyword>
<gene>
    <name evidence="8" type="primary">murJ</name>
    <name evidence="10" type="ORF">SAMN02745123_03094</name>
</gene>
<dbReference type="RefSeq" id="WP_072916122.1">
    <property type="nucleotide sequence ID" value="NZ_FRAR01000023.1"/>
</dbReference>
<evidence type="ECO:0000256" key="4">
    <source>
        <dbReference type="ARBA" id="ARBA00022960"/>
    </source>
</evidence>
<evidence type="ECO:0000256" key="1">
    <source>
        <dbReference type="ARBA" id="ARBA00004651"/>
    </source>
</evidence>
<dbReference type="AlphaFoldDB" id="A0A1M6V831"/>
<keyword evidence="11" id="KW-1185">Reference proteome</keyword>
<dbReference type="GO" id="GO:0005886">
    <property type="term" value="C:plasma membrane"/>
    <property type="evidence" value="ECO:0007669"/>
    <property type="project" value="UniProtKB-SubCell"/>
</dbReference>
<evidence type="ECO:0000256" key="7">
    <source>
        <dbReference type="ARBA" id="ARBA00023136"/>
    </source>
</evidence>
<dbReference type="InterPro" id="IPR004268">
    <property type="entry name" value="MurJ"/>
</dbReference>
<dbReference type="HAMAP" id="MF_02078">
    <property type="entry name" value="MurJ_MviN"/>
    <property type="match status" value="1"/>
</dbReference>
<reference evidence="11" key="1">
    <citation type="submission" date="2016-11" db="EMBL/GenBank/DDBJ databases">
        <authorList>
            <person name="Varghese N."/>
            <person name="Submissions S."/>
        </authorList>
    </citation>
    <scope>NUCLEOTIDE SEQUENCE [LARGE SCALE GENOMIC DNA]</scope>
    <source>
        <strain evidence="11">DSM 10349</strain>
    </source>
</reference>
<comment type="pathway">
    <text evidence="8">Cell wall biogenesis; peptidoglycan biosynthesis.</text>
</comment>
<dbReference type="PRINTS" id="PR01806">
    <property type="entry name" value="VIRFACTRMVIN"/>
</dbReference>
<evidence type="ECO:0000256" key="3">
    <source>
        <dbReference type="ARBA" id="ARBA00022692"/>
    </source>
</evidence>
<feature type="transmembrane region" description="Helical" evidence="8">
    <location>
        <begin position="440"/>
        <end position="461"/>
    </location>
</feature>